<comment type="caution">
    <text evidence="2">The sequence shown here is derived from an EMBL/GenBank/DDBJ whole genome shotgun (WGS) entry which is preliminary data.</text>
</comment>
<proteinExistence type="predicted"/>
<keyword evidence="3" id="KW-1185">Reference proteome</keyword>
<evidence type="ECO:0000313" key="3">
    <source>
        <dbReference type="Proteomes" id="UP000678276"/>
    </source>
</evidence>
<protein>
    <submittedName>
        <fullName evidence="2">Uncharacterized protein</fullName>
    </submittedName>
</protein>
<reference evidence="2 3" key="1">
    <citation type="submission" date="2021-04" db="EMBL/GenBank/DDBJ databases">
        <title>Whole genome sequence of Jiella sp. KSK16Y-1.</title>
        <authorList>
            <person name="Tuo L."/>
        </authorList>
    </citation>
    <scope>NUCLEOTIDE SEQUENCE [LARGE SCALE GENOMIC DNA]</scope>
    <source>
        <strain evidence="2 3">KSK16Y-1</strain>
    </source>
</reference>
<feature type="region of interest" description="Disordered" evidence="1">
    <location>
        <begin position="1"/>
        <end position="31"/>
    </location>
</feature>
<accession>A0ABS4BFW8</accession>
<feature type="compositionally biased region" description="Low complexity" evidence="1">
    <location>
        <begin position="1"/>
        <end position="14"/>
    </location>
</feature>
<dbReference type="RefSeq" id="WP_209594065.1">
    <property type="nucleotide sequence ID" value="NZ_JAGJCF010000004.1"/>
</dbReference>
<sequence length="146" mass="15253">MLDADPCDPALLPPDGEPEHDAAAGGSKTDETSPGAFHTLMAMACEVPVVLSLRIPLLIGETAIFSPVDREETRLSLSEKSGAFFEGVAAAQAATLAAFLALQAETISGRLFPWHMFEAADMIFAAGLAPSLTRLQANGDRLSAQG</sequence>
<evidence type="ECO:0000256" key="1">
    <source>
        <dbReference type="SAM" id="MobiDB-lite"/>
    </source>
</evidence>
<organism evidence="2 3">
    <name type="scientific">Jiella mangrovi</name>
    <dbReference type="NCBI Taxonomy" id="2821407"/>
    <lineage>
        <taxon>Bacteria</taxon>
        <taxon>Pseudomonadati</taxon>
        <taxon>Pseudomonadota</taxon>
        <taxon>Alphaproteobacteria</taxon>
        <taxon>Hyphomicrobiales</taxon>
        <taxon>Aurantimonadaceae</taxon>
        <taxon>Jiella</taxon>
    </lineage>
</organism>
<dbReference type="Proteomes" id="UP000678276">
    <property type="component" value="Unassembled WGS sequence"/>
</dbReference>
<dbReference type="EMBL" id="JAGJCF010000004">
    <property type="protein sequence ID" value="MBP0615659.1"/>
    <property type="molecule type" value="Genomic_DNA"/>
</dbReference>
<name>A0ABS4BFW8_9HYPH</name>
<gene>
    <name evidence="2" type="ORF">J6595_08710</name>
</gene>
<evidence type="ECO:0000313" key="2">
    <source>
        <dbReference type="EMBL" id="MBP0615659.1"/>
    </source>
</evidence>